<accession>A0ABN0AH79</accession>
<gene>
    <name evidence="1" type="ORF">HMPREF0281_00565</name>
</gene>
<dbReference type="RefSeq" id="WP_003846089.1">
    <property type="nucleotide sequence ID" value="NZ_CP009244.1"/>
</dbReference>
<sequence length="70" mass="7666">MKRFADSQQDCAMNIQSRARNLLAPFDTGHLSYGEIHAAALVTSTQIGLQEYAPDLTEEVADAIKQDEVA</sequence>
<name>A0ABN0AH79_CORAM</name>
<evidence type="ECO:0000313" key="2">
    <source>
        <dbReference type="Proteomes" id="UP000006015"/>
    </source>
</evidence>
<reference evidence="1 2" key="1">
    <citation type="submission" date="2010-04" db="EMBL/GenBank/DDBJ databases">
        <authorList>
            <person name="Weinstock G."/>
            <person name="Sodergren E."/>
            <person name="Clifton S."/>
            <person name="Fulton L."/>
            <person name="Fulton B."/>
            <person name="Courtney L."/>
            <person name="Fronick C."/>
            <person name="Harrison M."/>
            <person name="Strong C."/>
            <person name="Farmer C."/>
            <person name="Delahaunty K."/>
            <person name="Markovic C."/>
            <person name="Hall O."/>
            <person name="Minx P."/>
            <person name="Tomlinson C."/>
            <person name="Mitreva M."/>
            <person name="Hou S."/>
            <person name="Wollam A."/>
            <person name="Pepin K.H."/>
            <person name="Johnson M."/>
            <person name="Bhonagiri V."/>
            <person name="Zhang X."/>
            <person name="Suruliraj S."/>
            <person name="Warren W."/>
            <person name="Chinwalla A."/>
            <person name="Mardis E.R."/>
            <person name="Wilson R.K."/>
        </authorList>
    </citation>
    <scope>NUCLEOTIDE SEQUENCE [LARGE SCALE GENOMIC DNA]</scope>
    <source>
        <strain evidence="1 2">DSM 20306</strain>
    </source>
</reference>
<dbReference type="Proteomes" id="UP000006015">
    <property type="component" value="Unassembled WGS sequence"/>
</dbReference>
<keyword evidence="2" id="KW-1185">Reference proteome</keyword>
<dbReference type="EMBL" id="ADNS01000003">
    <property type="protein sequence ID" value="EFG82187.1"/>
    <property type="molecule type" value="Genomic_DNA"/>
</dbReference>
<evidence type="ECO:0000313" key="1">
    <source>
        <dbReference type="EMBL" id="EFG82187.1"/>
    </source>
</evidence>
<organism evidence="1 2">
    <name type="scientific">Corynebacterium ammoniagenes DSM 20306</name>
    <dbReference type="NCBI Taxonomy" id="649754"/>
    <lineage>
        <taxon>Bacteria</taxon>
        <taxon>Bacillati</taxon>
        <taxon>Actinomycetota</taxon>
        <taxon>Actinomycetes</taxon>
        <taxon>Mycobacteriales</taxon>
        <taxon>Corynebacteriaceae</taxon>
        <taxon>Corynebacterium</taxon>
    </lineage>
</organism>
<protein>
    <submittedName>
        <fullName evidence="1">Uncharacterized protein</fullName>
    </submittedName>
</protein>
<proteinExistence type="predicted"/>
<comment type="caution">
    <text evidence="1">The sequence shown here is derived from an EMBL/GenBank/DDBJ whole genome shotgun (WGS) entry which is preliminary data.</text>
</comment>